<evidence type="ECO:0000256" key="1">
    <source>
        <dbReference type="SAM" id="MobiDB-lite"/>
    </source>
</evidence>
<accession>A0A0V1E8J7</accession>
<dbReference type="Proteomes" id="UP000054632">
    <property type="component" value="Unassembled WGS sequence"/>
</dbReference>
<sequence length="303" mass="33601">MPAHRYLKFPGIKQYSWSALRCISATTPVVSCFKSKVKCGLQRGCSYYGEAPQSSDANPGQEKRINMSGERGGTTQAKTLSLQTLELLRAIISLSVSLLLLIGIIIAAAQHPDFVAEANKLSLVIHLGKVVTKGKTEHGFLPLVCIVRHGMDAGLARDGSSSSLLDQTPLPDFCDNFNVIIFASVVSSRRWYQYNIDSMTTGGYSILVFIQCCHTNAIRYIAHHSAGITDPQHTWSLLHLHHAVLYVSVTIAKRHIINRRKEKSSKAIQTAVEQQKTMTVERLEVFTMQFCWPTLMQSILDLG</sequence>
<proteinExistence type="predicted"/>
<dbReference type="EMBL" id="JYDR01000077">
    <property type="protein sequence ID" value="KRY70174.1"/>
    <property type="molecule type" value="Genomic_DNA"/>
</dbReference>
<feature type="transmembrane region" description="Helical" evidence="2">
    <location>
        <begin position="87"/>
        <end position="109"/>
    </location>
</feature>
<name>A0A0V1E8J7_TRIPS</name>
<protein>
    <submittedName>
        <fullName evidence="3">Uncharacterized protein</fullName>
    </submittedName>
</protein>
<dbReference type="AlphaFoldDB" id="A0A0V1E8J7"/>
<gene>
    <name evidence="3" type="ORF">T4A_2316</name>
</gene>
<comment type="caution">
    <text evidence="3">The sequence shown here is derived from an EMBL/GenBank/DDBJ whole genome shotgun (WGS) entry which is preliminary data.</text>
</comment>
<evidence type="ECO:0000313" key="4">
    <source>
        <dbReference type="Proteomes" id="UP000054632"/>
    </source>
</evidence>
<keyword evidence="2" id="KW-1133">Transmembrane helix</keyword>
<feature type="region of interest" description="Disordered" evidence="1">
    <location>
        <begin position="51"/>
        <end position="72"/>
    </location>
</feature>
<keyword evidence="2" id="KW-0812">Transmembrane</keyword>
<evidence type="ECO:0000313" key="3">
    <source>
        <dbReference type="EMBL" id="KRY70174.1"/>
    </source>
</evidence>
<keyword evidence="2" id="KW-0472">Membrane</keyword>
<organism evidence="3 4">
    <name type="scientific">Trichinella pseudospiralis</name>
    <name type="common">Parasitic roundworm</name>
    <dbReference type="NCBI Taxonomy" id="6337"/>
    <lineage>
        <taxon>Eukaryota</taxon>
        <taxon>Metazoa</taxon>
        <taxon>Ecdysozoa</taxon>
        <taxon>Nematoda</taxon>
        <taxon>Enoplea</taxon>
        <taxon>Dorylaimia</taxon>
        <taxon>Trichinellida</taxon>
        <taxon>Trichinellidae</taxon>
        <taxon>Trichinella</taxon>
    </lineage>
</organism>
<evidence type="ECO:0000256" key="2">
    <source>
        <dbReference type="SAM" id="Phobius"/>
    </source>
</evidence>
<reference evidence="3 4" key="1">
    <citation type="submission" date="2015-01" db="EMBL/GenBank/DDBJ databases">
        <title>Evolution of Trichinella species and genotypes.</title>
        <authorList>
            <person name="Korhonen P.K."/>
            <person name="Edoardo P."/>
            <person name="Giuseppe L.R."/>
            <person name="Gasser R.B."/>
        </authorList>
    </citation>
    <scope>NUCLEOTIDE SEQUENCE [LARGE SCALE GENOMIC DNA]</scope>
    <source>
        <strain evidence="3">ISS13</strain>
    </source>
</reference>